<dbReference type="InterPro" id="IPR001173">
    <property type="entry name" value="Glyco_trans_2-like"/>
</dbReference>
<feature type="transmembrane region" description="Helical" evidence="1">
    <location>
        <begin position="248"/>
        <end position="266"/>
    </location>
</feature>
<dbReference type="SUPFAM" id="SSF53448">
    <property type="entry name" value="Nucleotide-diphospho-sugar transferases"/>
    <property type="match status" value="1"/>
</dbReference>
<evidence type="ECO:0000313" key="3">
    <source>
        <dbReference type="EMBL" id="OIR21584.1"/>
    </source>
</evidence>
<feature type="domain" description="Glycosyltransferase 2-like" evidence="2">
    <location>
        <begin position="8"/>
        <end position="178"/>
    </location>
</feature>
<dbReference type="AlphaFoldDB" id="A0A1J5TZ96"/>
<feature type="transmembrane region" description="Helical" evidence="1">
    <location>
        <begin position="278"/>
        <end position="299"/>
    </location>
</feature>
<dbReference type="Pfam" id="PF00535">
    <property type="entry name" value="Glycos_transf_2"/>
    <property type="match status" value="1"/>
</dbReference>
<reference evidence="3 4" key="1">
    <citation type="submission" date="2016-08" db="EMBL/GenBank/DDBJ databases">
        <title>New Insights into Marine Group III Euryarchaeota, from dark to light.</title>
        <authorList>
            <person name="Haro-Moreno J.M."/>
            <person name="Rodriguez-Valera F."/>
            <person name="Lopez-Garcia P."/>
            <person name="Moreira D."/>
            <person name="Martin-Cuadrado A.B."/>
        </authorList>
    </citation>
    <scope>NUCLEOTIDE SEQUENCE [LARGE SCALE GENOMIC DNA]</scope>
    <source>
        <strain evidence="3">CG-Epi2</strain>
    </source>
</reference>
<keyword evidence="1" id="KW-1133">Transmembrane helix</keyword>
<organism evidence="3 4">
    <name type="scientific">Marine Group III euryarchaeote CG-Epi2</name>
    <dbReference type="NCBI Taxonomy" id="1888996"/>
    <lineage>
        <taxon>Archaea</taxon>
        <taxon>Methanobacteriati</taxon>
        <taxon>Thermoplasmatota</taxon>
        <taxon>Thermoplasmata</taxon>
        <taxon>Candidatus Thermoprofundales</taxon>
    </lineage>
</organism>
<dbReference type="InterPro" id="IPR050834">
    <property type="entry name" value="Glycosyltransf_2"/>
</dbReference>
<keyword evidence="1" id="KW-0472">Membrane</keyword>
<proteinExistence type="predicted"/>
<dbReference type="EMBL" id="MIYZ01000039">
    <property type="protein sequence ID" value="OIR21584.1"/>
    <property type="molecule type" value="Genomic_DNA"/>
</dbReference>
<protein>
    <recommendedName>
        <fullName evidence="2">Glycosyltransferase 2-like domain-containing protein</fullName>
    </recommendedName>
</protein>
<gene>
    <name evidence="3" type="ORF">BET99_01790</name>
</gene>
<dbReference type="PANTHER" id="PTHR43685">
    <property type="entry name" value="GLYCOSYLTRANSFERASE"/>
    <property type="match status" value="1"/>
</dbReference>
<evidence type="ECO:0000256" key="1">
    <source>
        <dbReference type="SAM" id="Phobius"/>
    </source>
</evidence>
<comment type="caution">
    <text evidence="3">The sequence shown here is derived from an EMBL/GenBank/DDBJ whole genome shotgun (WGS) entry which is preliminary data.</text>
</comment>
<dbReference type="Proteomes" id="UP000183615">
    <property type="component" value="Unassembled WGS sequence"/>
</dbReference>
<keyword evidence="1" id="KW-0812">Transmembrane</keyword>
<evidence type="ECO:0000259" key="2">
    <source>
        <dbReference type="Pfam" id="PF00535"/>
    </source>
</evidence>
<dbReference type="PANTHER" id="PTHR43685:SF3">
    <property type="entry name" value="SLR2126 PROTEIN"/>
    <property type="match status" value="1"/>
</dbReference>
<dbReference type="Gene3D" id="3.90.550.10">
    <property type="entry name" value="Spore Coat Polysaccharide Biosynthesis Protein SpsA, Chain A"/>
    <property type="match status" value="1"/>
</dbReference>
<accession>A0A1J5TZ96</accession>
<name>A0A1J5TZ96_9ARCH</name>
<dbReference type="InterPro" id="IPR029044">
    <property type="entry name" value="Nucleotide-diphossugar_trans"/>
</dbReference>
<sequence>MKSEPFVSIVIPTTGKVKFIRGLVESVIKLDYPKNKFELILIGDENTDLIEKHSKIAIENGIKTVLIFEPVPAGQKRNIGTKKANGELIAFTDDDTILREDWIKNAVKHLKQNEDYVGVGGPNFTPKQGLPFAKAVGRIFGSKFLFSFRYTIGHAKPREIAHNPTCNYIIKKDIVNKIKFHPNLWPGEDVEFDIRVLKSGNKILYSPDVVVWHHRRSRPSAFLKQMFNYGKTRAQVTRMHPSSFDMRYFAFVFAFIFLMSLYFISYNNIEILDMTLNLKIPLILNGAYFATLGLAGLLVGYQTRNLKQTLYAPLVLFIQHFGFSLGLLYGFIVKP</sequence>
<feature type="transmembrane region" description="Helical" evidence="1">
    <location>
        <begin position="311"/>
        <end position="332"/>
    </location>
</feature>
<evidence type="ECO:0000313" key="4">
    <source>
        <dbReference type="Proteomes" id="UP000183615"/>
    </source>
</evidence>